<dbReference type="KEGG" id="cyc:PCC7424_1877"/>
<name>B7KDK7_GLOC7</name>
<dbReference type="AlphaFoldDB" id="B7KDK7"/>
<organism evidence="1 2">
    <name type="scientific">Gloeothece citriformis (strain PCC 7424)</name>
    <name type="common">Cyanothece sp. (strain PCC 7424)</name>
    <dbReference type="NCBI Taxonomy" id="65393"/>
    <lineage>
        <taxon>Bacteria</taxon>
        <taxon>Bacillati</taxon>
        <taxon>Cyanobacteriota</taxon>
        <taxon>Cyanophyceae</taxon>
        <taxon>Oscillatoriophycideae</taxon>
        <taxon>Chroococcales</taxon>
        <taxon>Aphanothecaceae</taxon>
        <taxon>Gloeothece</taxon>
        <taxon>Gloeothece citriformis</taxon>
    </lineage>
</organism>
<dbReference type="eggNOG" id="ENOG5032UHY">
    <property type="taxonomic scope" value="Bacteria"/>
</dbReference>
<dbReference type="STRING" id="65393.PCC7424_1877"/>
<gene>
    <name evidence="1" type="ordered locus">PCC7424_1877</name>
</gene>
<protein>
    <submittedName>
        <fullName evidence="1">Uncharacterized protein</fullName>
    </submittedName>
</protein>
<dbReference type="EMBL" id="CP001291">
    <property type="protein sequence ID" value="ACK70309.1"/>
    <property type="molecule type" value="Genomic_DNA"/>
</dbReference>
<proteinExistence type="predicted"/>
<accession>B7KDK7</accession>
<dbReference type="OrthoDB" id="532665at2"/>
<sequence>MELEEFEKYWEVSRDELAYICCCSRTTVDHWYSQQKTRRIPKDEHKRLLALAHHIWTALETEPAYLQKLREMYHQKQTRRKSRPL</sequence>
<evidence type="ECO:0000313" key="2">
    <source>
        <dbReference type="Proteomes" id="UP000002384"/>
    </source>
</evidence>
<dbReference type="RefSeq" id="WP_012599252.1">
    <property type="nucleotide sequence ID" value="NC_011729.1"/>
</dbReference>
<dbReference type="Proteomes" id="UP000002384">
    <property type="component" value="Chromosome"/>
</dbReference>
<reference evidence="2" key="1">
    <citation type="journal article" date="2011" name="MBio">
        <title>Novel metabolic attributes of the genus Cyanothece, comprising a group of unicellular nitrogen-fixing Cyanobacteria.</title>
        <authorList>
            <person name="Bandyopadhyay A."/>
            <person name="Elvitigala T."/>
            <person name="Welsh E."/>
            <person name="Stockel J."/>
            <person name="Liberton M."/>
            <person name="Min H."/>
            <person name="Sherman L.A."/>
            <person name="Pakrasi H.B."/>
        </authorList>
    </citation>
    <scope>NUCLEOTIDE SEQUENCE [LARGE SCALE GENOMIC DNA]</scope>
    <source>
        <strain evidence="2">PCC 7424</strain>
    </source>
</reference>
<evidence type="ECO:0000313" key="1">
    <source>
        <dbReference type="EMBL" id="ACK70309.1"/>
    </source>
</evidence>
<dbReference type="HOGENOM" id="CLU_155840_1_0_3"/>
<keyword evidence="2" id="KW-1185">Reference proteome</keyword>